<accession>A0A1R4GMC9</accession>
<evidence type="ECO:0000313" key="1">
    <source>
        <dbReference type="EMBL" id="SJM69235.1"/>
    </source>
</evidence>
<dbReference type="SUPFAM" id="SSF51726">
    <property type="entry name" value="UROD/MetE-like"/>
    <property type="match status" value="1"/>
</dbReference>
<gene>
    <name evidence="1" type="ORF">FM101_11640</name>
</gene>
<proteinExistence type="predicted"/>
<protein>
    <submittedName>
        <fullName evidence="1">Methionine synthase, vitamin-B12 independent, putative</fullName>
    </submittedName>
</protein>
<dbReference type="InterPro" id="IPR038071">
    <property type="entry name" value="UROD/MetE-like_sf"/>
</dbReference>
<sequence>MPGTDPLESTRIIRGELGAPHLPHLIQLPDRGVGSDALGRTASLLTELYVDVQPHGWRLTDRPGRDYRRAVSALGTDLGVLGDVIGTAGNAPGALKVQLRGPLSLSAGISLHHGEKILSDVGARRDLADSLADGAVKHVHDVQRVTGATPLTVVVEEPEAAAVLGGAVPTASGYRNLRAVDRQEAAKHWKGLVQGLREAGAETVVLAPGTGFPAGGPSWPELITDSLAAGFDTVCLDGQRAELAAWERCAELVDQGGQLWLETLNPEQELLGVKAAVQAVHRRFRMLGLPDALLGAVTLMPAPGLETTTPETTRRVLRRITQTAEALDQVRLGG</sequence>
<dbReference type="Proteomes" id="UP000195913">
    <property type="component" value="Unassembled WGS sequence"/>
</dbReference>
<reference evidence="1 2" key="1">
    <citation type="submission" date="2017-02" db="EMBL/GenBank/DDBJ databases">
        <authorList>
            <person name="Peterson S.W."/>
        </authorList>
    </citation>
    <scope>NUCLEOTIDE SEQUENCE [LARGE SCALE GENOMIC DNA]</scope>
    <source>
        <strain evidence="1 2">B Ar 00.02</strain>
    </source>
</reference>
<dbReference type="AlphaFoldDB" id="A0A1R4GMC9"/>
<dbReference type="RefSeq" id="WP_245806690.1">
    <property type="nucleotide sequence ID" value="NZ_FUHW01000038.1"/>
</dbReference>
<keyword evidence="2" id="KW-1185">Reference proteome</keyword>
<dbReference type="EMBL" id="FUHW01000038">
    <property type="protein sequence ID" value="SJM69235.1"/>
    <property type="molecule type" value="Genomic_DNA"/>
</dbReference>
<evidence type="ECO:0000313" key="2">
    <source>
        <dbReference type="Proteomes" id="UP000195913"/>
    </source>
</evidence>
<organism evidence="1 2">
    <name type="scientific">Arthrobacter rhombi</name>
    <dbReference type="NCBI Taxonomy" id="71253"/>
    <lineage>
        <taxon>Bacteria</taxon>
        <taxon>Bacillati</taxon>
        <taxon>Actinomycetota</taxon>
        <taxon>Actinomycetes</taxon>
        <taxon>Micrococcales</taxon>
        <taxon>Micrococcaceae</taxon>
        <taxon>Arthrobacter</taxon>
    </lineage>
</organism>
<name>A0A1R4GMC9_9MICC</name>